<organism evidence="1 2">
    <name type="scientific">Larkinella arboricola</name>
    <dbReference type="NCBI Taxonomy" id="643671"/>
    <lineage>
        <taxon>Bacteria</taxon>
        <taxon>Pseudomonadati</taxon>
        <taxon>Bacteroidota</taxon>
        <taxon>Cytophagia</taxon>
        <taxon>Cytophagales</taxon>
        <taxon>Spirosomataceae</taxon>
        <taxon>Larkinella</taxon>
    </lineage>
</organism>
<evidence type="ECO:0000313" key="2">
    <source>
        <dbReference type="Proteomes" id="UP000248790"/>
    </source>
</evidence>
<keyword evidence="2" id="KW-1185">Reference proteome</keyword>
<reference evidence="1 2" key="1">
    <citation type="submission" date="2018-06" db="EMBL/GenBank/DDBJ databases">
        <title>Genomic Encyclopedia of Archaeal and Bacterial Type Strains, Phase II (KMG-II): from individual species to whole genera.</title>
        <authorList>
            <person name="Goeker M."/>
        </authorList>
    </citation>
    <scope>NUCLEOTIDE SEQUENCE [LARGE SCALE GENOMIC DNA]</scope>
    <source>
        <strain evidence="1 2">DSM 21851</strain>
    </source>
</reference>
<dbReference type="AlphaFoldDB" id="A0A327WNZ8"/>
<name>A0A327WNZ8_LARAB</name>
<gene>
    <name evidence="1" type="ORF">LX87_04766</name>
</gene>
<dbReference type="Proteomes" id="UP000248790">
    <property type="component" value="Unassembled WGS sequence"/>
</dbReference>
<proteinExistence type="predicted"/>
<evidence type="ECO:0000313" key="1">
    <source>
        <dbReference type="EMBL" id="RAJ93254.1"/>
    </source>
</evidence>
<dbReference type="EMBL" id="QLMC01000006">
    <property type="protein sequence ID" value="RAJ93254.1"/>
    <property type="molecule type" value="Genomic_DNA"/>
</dbReference>
<accession>A0A327WNZ8</accession>
<sequence length="52" mass="6376">MRLSSSHKPLVLQRSVTFKVHQGYNYNYQEFEHTVLVRMEDICFIKFQVWNK</sequence>
<comment type="caution">
    <text evidence="1">The sequence shown here is derived from an EMBL/GenBank/DDBJ whole genome shotgun (WGS) entry which is preliminary data.</text>
</comment>
<protein>
    <submittedName>
        <fullName evidence="1">Uncharacterized protein</fullName>
    </submittedName>
</protein>